<proteinExistence type="predicted"/>
<sequence length="152" mass="17525">MCQFVPCSSVSLARFSRPDWIRFTLSTQLRRRPRRDAPTRGELHSSCIAIRKQASHLSAAMLCRPARCPVYSRLRHGARRRCRHRARTSGPALGSQSSPFWPYHRCPCAFIVFGPSMLLELFLRNLRWTVQFGLRMSAPMTESACREHFYAA</sequence>
<evidence type="ECO:0000313" key="2">
    <source>
        <dbReference type="Proteomes" id="UP000077266"/>
    </source>
</evidence>
<protein>
    <submittedName>
        <fullName evidence="1">Uncharacterized protein</fullName>
    </submittedName>
</protein>
<accession>A0A165KM39</accession>
<gene>
    <name evidence="1" type="ORF">EXIGLDRAFT_421118</name>
</gene>
<dbReference type="AlphaFoldDB" id="A0A165KM39"/>
<dbReference type="InParanoid" id="A0A165KM39"/>
<organism evidence="1 2">
    <name type="scientific">Exidia glandulosa HHB12029</name>
    <dbReference type="NCBI Taxonomy" id="1314781"/>
    <lineage>
        <taxon>Eukaryota</taxon>
        <taxon>Fungi</taxon>
        <taxon>Dikarya</taxon>
        <taxon>Basidiomycota</taxon>
        <taxon>Agaricomycotina</taxon>
        <taxon>Agaricomycetes</taxon>
        <taxon>Auriculariales</taxon>
        <taxon>Exidiaceae</taxon>
        <taxon>Exidia</taxon>
    </lineage>
</organism>
<dbReference type="Proteomes" id="UP000077266">
    <property type="component" value="Unassembled WGS sequence"/>
</dbReference>
<dbReference type="EMBL" id="KV425941">
    <property type="protein sequence ID" value="KZV96564.1"/>
    <property type="molecule type" value="Genomic_DNA"/>
</dbReference>
<keyword evidence="2" id="KW-1185">Reference proteome</keyword>
<reference evidence="1 2" key="1">
    <citation type="journal article" date="2016" name="Mol. Biol. Evol.">
        <title>Comparative Genomics of Early-Diverging Mushroom-Forming Fungi Provides Insights into the Origins of Lignocellulose Decay Capabilities.</title>
        <authorList>
            <person name="Nagy L.G."/>
            <person name="Riley R."/>
            <person name="Tritt A."/>
            <person name="Adam C."/>
            <person name="Daum C."/>
            <person name="Floudas D."/>
            <person name="Sun H."/>
            <person name="Yadav J.S."/>
            <person name="Pangilinan J."/>
            <person name="Larsson K.H."/>
            <person name="Matsuura K."/>
            <person name="Barry K."/>
            <person name="Labutti K."/>
            <person name="Kuo R."/>
            <person name="Ohm R.A."/>
            <person name="Bhattacharya S.S."/>
            <person name="Shirouzu T."/>
            <person name="Yoshinaga Y."/>
            <person name="Martin F.M."/>
            <person name="Grigoriev I.V."/>
            <person name="Hibbett D.S."/>
        </authorList>
    </citation>
    <scope>NUCLEOTIDE SEQUENCE [LARGE SCALE GENOMIC DNA]</scope>
    <source>
        <strain evidence="1 2">HHB12029</strain>
    </source>
</reference>
<name>A0A165KM39_EXIGL</name>
<evidence type="ECO:0000313" key="1">
    <source>
        <dbReference type="EMBL" id="KZV96564.1"/>
    </source>
</evidence>